<dbReference type="Proteomes" id="UP000233256">
    <property type="component" value="Unassembled WGS sequence"/>
</dbReference>
<evidence type="ECO:0000313" key="1">
    <source>
        <dbReference type="EMBL" id="PKK88043.1"/>
    </source>
</evidence>
<accession>A0A2N1PI83</accession>
<dbReference type="InterPro" id="IPR016908">
    <property type="entry name" value="UCP029037"/>
</dbReference>
<dbReference type="Pfam" id="PF10071">
    <property type="entry name" value="DUF2310"/>
    <property type="match status" value="1"/>
</dbReference>
<gene>
    <name evidence="1" type="ORF">CVV64_20545</name>
</gene>
<organism evidence="1 2">
    <name type="scientific">Candidatus Wallbacteria bacterium HGW-Wallbacteria-1</name>
    <dbReference type="NCBI Taxonomy" id="2013854"/>
    <lineage>
        <taxon>Bacteria</taxon>
        <taxon>Candidatus Walliibacteriota</taxon>
    </lineage>
</organism>
<comment type="caution">
    <text evidence="1">The sequence shown here is derived from an EMBL/GenBank/DDBJ whole genome shotgun (WGS) entry which is preliminary data.</text>
</comment>
<dbReference type="EMBL" id="PGXC01000072">
    <property type="protein sequence ID" value="PKK88043.1"/>
    <property type="molecule type" value="Genomic_DNA"/>
</dbReference>
<dbReference type="AlphaFoldDB" id="A0A2N1PI83"/>
<sequence>MKNLKINKSNRALMMIWENTYISLDALYTDSMGYETWAESELESMDSKMNQLGLKIVKKLSKSLTIYYGYDFFELKKNPKRLCPNCKQPMNPLQCAKYPTIVCEKCLIACHLLPEDWDF</sequence>
<evidence type="ECO:0000313" key="2">
    <source>
        <dbReference type="Proteomes" id="UP000233256"/>
    </source>
</evidence>
<name>A0A2N1PI83_9BACT</name>
<reference evidence="1 2" key="1">
    <citation type="journal article" date="2017" name="ISME J.">
        <title>Potential for microbial H2 and metal transformations associated with novel bacteria and archaea in deep terrestrial subsurface sediments.</title>
        <authorList>
            <person name="Hernsdorf A.W."/>
            <person name="Amano Y."/>
            <person name="Miyakawa K."/>
            <person name="Ise K."/>
            <person name="Suzuki Y."/>
            <person name="Anantharaman K."/>
            <person name="Probst A."/>
            <person name="Burstein D."/>
            <person name="Thomas B.C."/>
            <person name="Banfield J.F."/>
        </authorList>
    </citation>
    <scope>NUCLEOTIDE SEQUENCE [LARGE SCALE GENOMIC DNA]</scope>
    <source>
        <strain evidence="1">HGW-Wallbacteria-1</strain>
    </source>
</reference>
<proteinExistence type="predicted"/>
<protein>
    <submittedName>
        <fullName evidence="1">Uncharacterized protein</fullName>
    </submittedName>
</protein>